<sequence length="976" mass="108441">MADGMIRNTLVFRFPQGASNPSLVEMARFIKALDADRETMETSYKISDERCFCIKFKSERAMKDALLQNPECHLFQYSNGSTAEHQDRETQQMDIVEPQTPGGYQRTVELIVEPVTPQGGQGTLYSDAVKDSEGKQGCTENDITSPIVLNMTTLVSSKKLVGVESIQQLADAPTLPAPLEAALQQHGEDPDDIQLESAGASPARSLEEGLHYEVEYITPQFVMEGIETEGTAKRVLTSSDESANEVDTDGFTKVKGSKSKSKKLAGALEAIAADSTKQDNKPGGVRGGRSKTKKVCSINLNAISIEAKKYLLKDFVIRHDVDVALLQEVAFSNFSFIPTHHAVVNRSSTNVGTAILIRKTLPFDETLMDPNGRITSIAFDSINVINVYGHSGSQAKAEREDLYEDRIIAHMDKPKTRHVLLGGDHNCILEADDCKSKNKPLSQALQALVSGYQLRDVGLPGRRFTFHRGESASRLDRMYTDKTLAGRITKFETLPVAFSDHHAILATYTIVRDDATPAVGRGYWKINDYLLRDPETTAGFREALVELKQRRKYTNSFSEWWSYDFKNKVKQFYKGKAIQFNQTNSVRKARFHKRLEELTEKQAEGENVQDEIEVAKTKLVDAEHSRLASYRNRHQPATLLESERLSMYQMSKIVKRGFNSPLLEVSPESGNNKQVVYDHFKKTFAKRQGLSPSHAVLDHVSKSLPREANDKLIAAVEAEELKTIIQRSSKKKAPGPDGLTYEFYEQHFDELKDDLLKLYNGAIAGRVPLQENFSSGVITLIPKTGNKSDLSNYRPISLLNTDYKILTKILAARLSACMHLLLGDGQTAGVHNQSCVDNLDRLRTIIARAQETKRVNAPQTSATIGPAQLTDLVLQASTTAATGLALLMARDALLGAKSARTELKAFTIRCTVGVVRLLRLTDKTRLAAVQIGVILYQVERLLLFHGLNGYVLLLAFCPTCSEAIYEGLSKRVHRAK</sequence>
<dbReference type="Proteomes" id="UP001562425">
    <property type="component" value="Unassembled WGS sequence"/>
</dbReference>
<comment type="caution">
    <text evidence="2">The sequence shown here is derived from an EMBL/GenBank/DDBJ whole genome shotgun (WGS) entry which is preliminary data.</text>
</comment>
<reference evidence="2 3" key="1">
    <citation type="submission" date="2024-05" db="EMBL/GenBank/DDBJ databases">
        <title>Culex pipiens pipiens assembly and annotation.</title>
        <authorList>
            <person name="Alout H."/>
            <person name="Durand T."/>
        </authorList>
    </citation>
    <scope>NUCLEOTIDE SEQUENCE [LARGE SCALE GENOMIC DNA]</scope>
    <source>
        <strain evidence="2">HA-2024</strain>
        <tissue evidence="2">Whole body</tissue>
    </source>
</reference>
<evidence type="ECO:0000313" key="2">
    <source>
        <dbReference type="EMBL" id="KAL1373352.1"/>
    </source>
</evidence>
<dbReference type="Gene3D" id="3.60.10.10">
    <property type="entry name" value="Endonuclease/exonuclease/phosphatase"/>
    <property type="match status" value="1"/>
</dbReference>
<dbReference type="InterPro" id="IPR036691">
    <property type="entry name" value="Endo/exonu/phosph_ase_sf"/>
</dbReference>
<dbReference type="PANTHER" id="PTHR19446">
    <property type="entry name" value="REVERSE TRANSCRIPTASES"/>
    <property type="match status" value="1"/>
</dbReference>
<proteinExistence type="predicted"/>
<name>A0ABD1CB03_CULPP</name>
<dbReference type="AlphaFoldDB" id="A0ABD1CB03"/>
<dbReference type="EMBL" id="JBEHCU010014460">
    <property type="protein sequence ID" value="KAL1373352.1"/>
    <property type="molecule type" value="Genomic_DNA"/>
</dbReference>
<evidence type="ECO:0000259" key="1">
    <source>
        <dbReference type="Pfam" id="PF03372"/>
    </source>
</evidence>
<evidence type="ECO:0000313" key="3">
    <source>
        <dbReference type="Proteomes" id="UP001562425"/>
    </source>
</evidence>
<protein>
    <recommendedName>
        <fullName evidence="1">Endonuclease/exonuclease/phosphatase domain-containing protein</fullName>
    </recommendedName>
</protein>
<gene>
    <name evidence="2" type="ORF">pipiens_005200</name>
</gene>
<organism evidence="2 3">
    <name type="scientific">Culex pipiens pipiens</name>
    <name type="common">Northern house mosquito</name>
    <dbReference type="NCBI Taxonomy" id="38569"/>
    <lineage>
        <taxon>Eukaryota</taxon>
        <taxon>Metazoa</taxon>
        <taxon>Ecdysozoa</taxon>
        <taxon>Arthropoda</taxon>
        <taxon>Hexapoda</taxon>
        <taxon>Insecta</taxon>
        <taxon>Pterygota</taxon>
        <taxon>Neoptera</taxon>
        <taxon>Endopterygota</taxon>
        <taxon>Diptera</taxon>
        <taxon>Nematocera</taxon>
        <taxon>Culicoidea</taxon>
        <taxon>Culicidae</taxon>
        <taxon>Culicinae</taxon>
        <taxon>Culicini</taxon>
        <taxon>Culex</taxon>
        <taxon>Culex</taxon>
    </lineage>
</organism>
<dbReference type="Pfam" id="PF03372">
    <property type="entry name" value="Exo_endo_phos"/>
    <property type="match status" value="1"/>
</dbReference>
<dbReference type="InterPro" id="IPR005135">
    <property type="entry name" value="Endo/exonuclease/phosphatase"/>
</dbReference>
<keyword evidence="3" id="KW-1185">Reference proteome</keyword>
<dbReference type="SUPFAM" id="SSF56219">
    <property type="entry name" value="DNase I-like"/>
    <property type="match status" value="1"/>
</dbReference>
<accession>A0ABD1CB03</accession>
<feature type="domain" description="Endonuclease/exonuclease/phosphatase" evidence="1">
    <location>
        <begin position="312"/>
        <end position="501"/>
    </location>
</feature>
<dbReference type="CDD" id="cd09076">
    <property type="entry name" value="L1-EN"/>
    <property type="match status" value="1"/>
</dbReference>